<protein>
    <recommendedName>
        <fullName evidence="3">RNA-directed DNA polymerase, eukaryota, reverse transcriptase zinc-binding domain protein</fullName>
    </recommendedName>
</protein>
<evidence type="ECO:0008006" key="3">
    <source>
        <dbReference type="Google" id="ProtNLM"/>
    </source>
</evidence>
<keyword evidence="2" id="KW-1185">Reference proteome</keyword>
<proteinExistence type="predicted"/>
<gene>
    <name evidence="1" type="ORF">QVD17_24285</name>
</gene>
<accession>A0AAD8KK07</accession>
<evidence type="ECO:0000313" key="2">
    <source>
        <dbReference type="Proteomes" id="UP001229421"/>
    </source>
</evidence>
<dbReference type="Proteomes" id="UP001229421">
    <property type="component" value="Unassembled WGS sequence"/>
</dbReference>
<organism evidence="1 2">
    <name type="scientific">Tagetes erecta</name>
    <name type="common">African marigold</name>
    <dbReference type="NCBI Taxonomy" id="13708"/>
    <lineage>
        <taxon>Eukaryota</taxon>
        <taxon>Viridiplantae</taxon>
        <taxon>Streptophyta</taxon>
        <taxon>Embryophyta</taxon>
        <taxon>Tracheophyta</taxon>
        <taxon>Spermatophyta</taxon>
        <taxon>Magnoliopsida</taxon>
        <taxon>eudicotyledons</taxon>
        <taxon>Gunneridae</taxon>
        <taxon>Pentapetalae</taxon>
        <taxon>asterids</taxon>
        <taxon>campanulids</taxon>
        <taxon>Asterales</taxon>
        <taxon>Asteraceae</taxon>
        <taxon>Asteroideae</taxon>
        <taxon>Heliantheae alliance</taxon>
        <taxon>Tageteae</taxon>
        <taxon>Tagetes</taxon>
    </lineage>
</organism>
<dbReference type="AlphaFoldDB" id="A0AAD8KK07"/>
<evidence type="ECO:0000313" key="1">
    <source>
        <dbReference type="EMBL" id="KAK1421722.1"/>
    </source>
</evidence>
<comment type="caution">
    <text evidence="1">The sequence shown here is derived from an EMBL/GenBank/DDBJ whole genome shotgun (WGS) entry which is preliminary data.</text>
</comment>
<sequence>MDRPGFDDIIKLACCLFSFTGLPYILLIEKLKHIKSALKLWLKDIKINEEETFTSLSNDIQNLDKILETRELHEEEHWIYSECKIGILELEDLRNKDSQQRSRVKWASYGYDNSSYFHRSIKNLESRSRIHGLTINNIWVTKLSLVKKEARSFFAKRFKCSSDPIPNLSCYNIK</sequence>
<name>A0AAD8KK07_TARER</name>
<reference evidence="1" key="1">
    <citation type="journal article" date="2023" name="bioRxiv">
        <title>Improved chromosome-level genome assembly for marigold (Tagetes erecta).</title>
        <authorList>
            <person name="Jiang F."/>
            <person name="Yuan L."/>
            <person name="Wang S."/>
            <person name="Wang H."/>
            <person name="Xu D."/>
            <person name="Wang A."/>
            <person name="Fan W."/>
        </authorList>
    </citation>
    <scope>NUCLEOTIDE SEQUENCE</scope>
    <source>
        <strain evidence="1">WSJ</strain>
        <tissue evidence="1">Leaf</tissue>
    </source>
</reference>
<dbReference type="EMBL" id="JAUHHV010000006">
    <property type="protein sequence ID" value="KAK1421722.1"/>
    <property type="molecule type" value="Genomic_DNA"/>
</dbReference>